<dbReference type="Pfam" id="PF00282">
    <property type="entry name" value="Pyridoxal_deC"/>
    <property type="match status" value="1"/>
</dbReference>
<dbReference type="InterPro" id="IPR015424">
    <property type="entry name" value="PyrdxlP-dep_Trfase"/>
</dbReference>
<comment type="caution">
    <text evidence="7">The sequence shown here is derived from an EMBL/GenBank/DDBJ whole genome shotgun (WGS) entry which is preliminary data.</text>
</comment>
<protein>
    <submittedName>
        <fullName evidence="7">Aspartate aminotransferase family protein</fullName>
    </submittedName>
</protein>
<sequence>MDSKIPSSVEETLDPRDWEELQGLAHRVIDDAIAHVRDVRDRPVWKDMPTQVREAFAAPLPNQPHPLSEVYRELQEELMPYPMGNIHPRFWMWYMGAGSFSGALAEFIAAIDGSNLGGGNHAAALIDRQVVAWLKQMMGFPESAGGTLVSGGSMANIIGLTAARNAMAGIDVRTEGVAAMPQQLRFYGSDQIHSCHQKAVELLGLGNKALRRVPAGPDFRMDISALREMITEDRQSGHRPACVIATAGTVNTGAIDDLRAISELCRVEGLWFHVDGCIGALAAIAPENRHLVSGLEAADSIALDPHKWLHVPFEAGCALVRDANTHRNTFAVHPEYLEEKPRGIAACEYLHDYNLQTSRAFRALKIWLTLKEHGVEKFGRLIDQNIAQARYLSSLIERAPDLQLMAPTTINIVCFRYSPGKMQEPALRELNTEIMLRMQETGIAAVSDTYVSGHHCLRAAICNHRTKRADLDLLIREVSRIGSILTNCDGVDAMREK</sequence>
<organism evidence="7 8">
    <name type="scientific">Albidovulum marisflavi</name>
    <dbReference type="NCBI Taxonomy" id="2984159"/>
    <lineage>
        <taxon>Bacteria</taxon>
        <taxon>Pseudomonadati</taxon>
        <taxon>Pseudomonadota</taxon>
        <taxon>Alphaproteobacteria</taxon>
        <taxon>Rhodobacterales</taxon>
        <taxon>Paracoccaceae</taxon>
        <taxon>Albidovulum</taxon>
    </lineage>
</organism>
<keyword evidence="8" id="KW-1185">Reference proteome</keyword>
<dbReference type="InterPro" id="IPR015422">
    <property type="entry name" value="PyrdxlP-dep_Trfase_small"/>
</dbReference>
<evidence type="ECO:0000313" key="7">
    <source>
        <dbReference type="EMBL" id="MCV2867460.1"/>
    </source>
</evidence>
<keyword evidence="4 6" id="KW-0663">Pyridoxal phosphate</keyword>
<proteinExistence type="inferred from homology"/>
<reference evidence="7 8" key="1">
    <citation type="submission" date="2022-10" db="EMBL/GenBank/DDBJ databases">
        <title>Defluviimonas sp. nov., isolated from ocean surface water.</title>
        <authorList>
            <person name="He W."/>
            <person name="Wang L."/>
            <person name="Zhang D.-F."/>
        </authorList>
    </citation>
    <scope>NUCLEOTIDE SEQUENCE [LARGE SCALE GENOMIC DNA]</scope>
    <source>
        <strain evidence="7 8">WL0002</strain>
    </source>
</reference>
<dbReference type="PANTHER" id="PTHR11999:SF70">
    <property type="entry name" value="MIP05841P"/>
    <property type="match status" value="1"/>
</dbReference>
<evidence type="ECO:0000256" key="6">
    <source>
        <dbReference type="RuleBase" id="RU000382"/>
    </source>
</evidence>
<evidence type="ECO:0000313" key="8">
    <source>
        <dbReference type="Proteomes" id="UP001652542"/>
    </source>
</evidence>
<keyword evidence="3" id="KW-0210">Decarboxylase</keyword>
<dbReference type="PANTHER" id="PTHR11999">
    <property type="entry name" value="GROUP II PYRIDOXAL-5-PHOSPHATE DECARBOXYLASE"/>
    <property type="match status" value="1"/>
</dbReference>
<dbReference type="EMBL" id="JAOWKY010000001">
    <property type="protein sequence ID" value="MCV2867460.1"/>
    <property type="molecule type" value="Genomic_DNA"/>
</dbReference>
<gene>
    <name evidence="7" type="ORF">OEW28_02330</name>
</gene>
<name>A0ABT2Z8W5_9RHOB</name>
<dbReference type="InterPro" id="IPR010977">
    <property type="entry name" value="Aromatic_deC"/>
</dbReference>
<dbReference type="Gene3D" id="3.90.1150.170">
    <property type="match status" value="1"/>
</dbReference>
<dbReference type="SUPFAM" id="SSF53383">
    <property type="entry name" value="PLP-dependent transferases"/>
    <property type="match status" value="1"/>
</dbReference>
<dbReference type="CDD" id="cd06450">
    <property type="entry name" value="DOPA_deC_like"/>
    <property type="match status" value="1"/>
</dbReference>
<keyword evidence="5 6" id="KW-0456">Lyase</keyword>
<comment type="similarity">
    <text evidence="2 6">Belongs to the group II decarboxylase family.</text>
</comment>
<evidence type="ECO:0000256" key="4">
    <source>
        <dbReference type="ARBA" id="ARBA00022898"/>
    </source>
</evidence>
<keyword evidence="7" id="KW-0808">Transferase</keyword>
<evidence type="ECO:0000256" key="5">
    <source>
        <dbReference type="ARBA" id="ARBA00023239"/>
    </source>
</evidence>
<dbReference type="Gene3D" id="3.90.1150.10">
    <property type="entry name" value="Aspartate Aminotransferase, domain 1"/>
    <property type="match status" value="1"/>
</dbReference>
<keyword evidence="7" id="KW-0032">Aminotransferase</keyword>
<dbReference type="Proteomes" id="UP001652542">
    <property type="component" value="Unassembled WGS sequence"/>
</dbReference>
<evidence type="ECO:0000256" key="2">
    <source>
        <dbReference type="ARBA" id="ARBA00009533"/>
    </source>
</evidence>
<dbReference type="InterPro" id="IPR015421">
    <property type="entry name" value="PyrdxlP-dep_Trfase_major"/>
</dbReference>
<evidence type="ECO:0000256" key="3">
    <source>
        <dbReference type="ARBA" id="ARBA00022793"/>
    </source>
</evidence>
<dbReference type="Gene3D" id="3.40.640.10">
    <property type="entry name" value="Type I PLP-dependent aspartate aminotransferase-like (Major domain)"/>
    <property type="match status" value="1"/>
</dbReference>
<accession>A0ABT2Z8W5</accession>
<dbReference type="InterPro" id="IPR002129">
    <property type="entry name" value="PyrdxlP-dep_de-COase"/>
</dbReference>
<dbReference type="GO" id="GO:0008483">
    <property type="term" value="F:transaminase activity"/>
    <property type="evidence" value="ECO:0007669"/>
    <property type="project" value="UniProtKB-KW"/>
</dbReference>
<evidence type="ECO:0000256" key="1">
    <source>
        <dbReference type="ARBA" id="ARBA00001933"/>
    </source>
</evidence>
<comment type="cofactor">
    <cofactor evidence="1 6">
        <name>pyridoxal 5'-phosphate</name>
        <dbReference type="ChEBI" id="CHEBI:597326"/>
    </cofactor>
</comment>
<dbReference type="PRINTS" id="PR00800">
    <property type="entry name" value="YHDCRBOXLASE"/>
</dbReference>
<dbReference type="RefSeq" id="WP_263733109.1">
    <property type="nucleotide sequence ID" value="NZ_JAOWKY010000001.1"/>
</dbReference>